<reference evidence="1 2" key="1">
    <citation type="journal article" date="2017" name="Front. Microbiol.">
        <title>Genomics reveals a unique clone of Burkholderia cenocepacia harbouring an actively excising novel genomic island.</title>
        <authorList>
            <person name="Patil P."/>
            <person name="Mali S."/>
            <person name="Midha S."/>
            <person name="Gautam V."/>
            <person name="Dash L."/>
            <person name="Kumar S."/>
            <person name="Shastri J."/>
            <person name="Singhal L."/>
            <person name="Patil P.B."/>
        </authorList>
    </citation>
    <scope>NUCLEOTIDE SEQUENCE [LARGE SCALE GENOMIC DNA]</scope>
    <source>
        <strain evidence="1 2">BC-19</strain>
    </source>
</reference>
<protein>
    <submittedName>
        <fullName evidence="1">Uncharacterized protein</fullName>
    </submittedName>
</protein>
<reference evidence="1 2" key="2">
    <citation type="journal article" date="2017" name="Front. Microbiol.">
        <title>Genomics Reveals a Unique Clone of Burkholderia cenocepacia Harboring an Actively Excising Novel Genomic Island.</title>
        <authorList>
            <person name="Patil P.P."/>
            <person name="Mali S."/>
            <person name="Midha S."/>
            <person name="Gautam V."/>
            <person name="Dash L."/>
            <person name="Kumar S."/>
            <person name="Shastri J."/>
            <person name="Singhal L."/>
            <person name="Patil P.B."/>
        </authorList>
    </citation>
    <scope>NUCLEOTIDE SEQUENCE [LARGE SCALE GENOMIC DNA]</scope>
    <source>
        <strain evidence="1 2">BC-19</strain>
    </source>
</reference>
<dbReference type="EMBL" id="JYMX02000026">
    <property type="protein sequence ID" value="MCW3714940.1"/>
    <property type="molecule type" value="Genomic_DNA"/>
</dbReference>
<sequence length="872" mass="94398">MIVVDTQIHGYLRGHQLLSSSVDLPKGDQSVIDRLSDVAGPLRPNERFTPYLSGYPLPSGDRYILARTWQDLTVARAGCVRTLSLVIPASDWARANSLAPFLDLLDPFSFPQTGEATSRKLPFSQEVRPIAPVPDFRGGELLEALFLEETKPVVVFGAPEPELVATRLITAVWAAFRREFAFSTFARSPRRIEGRQFDLVFAPKDARSKFADWPGRRIDGTADNVVRHRWTGDIVERVFVAPLPRLLSDREANSAQSSDAKSSALLRISLLWHELVGKVSTTPTAVLGLLDIANSRGISNSDTLEVLDSAIAIALRTASADMSPDQAWELVTALARKMRGLDLRDGQLALHDAVERLSISSPQGAIAFLSQPVAEEIRSNLIPAIASGMACAKDEAMSSALLLAAPDVLGRILAVSGDVARRTADEPRLLDRVQAIVPDLQPLLFVEVRERLLPLLIEERQLPLAASLIGTLDIADLMAEVRHLDIATGLAVPGFVDLIVGRAHELNGIVLLRGLLLELPPHDGRDRTLFATLTGSPADVSWLLGESRVPDDLVRVWLVSVLTSASLSDFAAIFADVDLRGRVIAALPADAINVRRRMLSHGGLSLDVYLDLLLDLLPVLDPSEARGFSGDALWRCLPTHFGRDETQTIVRLLGAMGDGLDAGWALRHGLENGVPTTVASRNLVAFNFAPAAPRGRIVAAVDDLACALDGRHVIDVDNSAINAAANLLADANDYAWSAALAASERLLPLLMRSQQAPVSALVAVAFPAVYRECAKADGIPNLLIFVPFMGWDRCKSARHELVSAFLGSPVWAPGDLALTSCRCGDVHKIFKRVSNSFGGDEYLSRVLSDLGHLQAECRNAVEAAISDIRSAW</sequence>
<evidence type="ECO:0000313" key="1">
    <source>
        <dbReference type="EMBL" id="MCW3714940.1"/>
    </source>
</evidence>
<gene>
    <name evidence="1" type="ORF">UE95_026980</name>
</gene>
<name>A0ABD4UKP5_9BURK</name>
<evidence type="ECO:0000313" key="2">
    <source>
        <dbReference type="Proteomes" id="UP000191686"/>
    </source>
</evidence>
<accession>A0ABD4UKP5</accession>
<dbReference type="RefSeq" id="WP_080323218.1">
    <property type="nucleotide sequence ID" value="NZ_JYMX02000026.1"/>
</dbReference>
<comment type="caution">
    <text evidence="1">The sequence shown here is derived from an EMBL/GenBank/DDBJ whole genome shotgun (WGS) entry which is preliminary data.</text>
</comment>
<dbReference type="Pfam" id="PF20012">
    <property type="entry name" value="GAP1-N1"/>
    <property type="match status" value="1"/>
</dbReference>
<proteinExistence type="predicted"/>
<dbReference type="AlphaFoldDB" id="A0ABD4UKP5"/>
<organism evidence="1 2">
    <name type="scientific">Burkholderia cenocepacia</name>
    <dbReference type="NCBI Taxonomy" id="95486"/>
    <lineage>
        <taxon>Bacteria</taxon>
        <taxon>Pseudomonadati</taxon>
        <taxon>Pseudomonadota</taxon>
        <taxon>Betaproteobacteria</taxon>
        <taxon>Burkholderiales</taxon>
        <taxon>Burkholderiaceae</taxon>
        <taxon>Burkholderia</taxon>
        <taxon>Burkholderia cepacia complex</taxon>
    </lineage>
</organism>
<dbReference type="Proteomes" id="UP000191686">
    <property type="component" value="Unassembled WGS sequence"/>
</dbReference>